<evidence type="ECO:0000313" key="1">
    <source>
        <dbReference type="EMBL" id="KAK6804961.1"/>
    </source>
</evidence>
<sequence length="9" mass="1164">MMEKKLKEQ</sequence>
<organism evidence="1 2">
    <name type="scientific">Solanum bulbocastanum</name>
    <name type="common">Wild potato</name>
    <dbReference type="NCBI Taxonomy" id="147425"/>
    <lineage>
        <taxon>Eukaryota</taxon>
        <taxon>Viridiplantae</taxon>
        <taxon>Streptophyta</taxon>
        <taxon>Embryophyta</taxon>
        <taxon>Tracheophyta</taxon>
        <taxon>Spermatophyta</taxon>
        <taxon>Magnoliopsida</taxon>
        <taxon>eudicotyledons</taxon>
        <taxon>Gunneridae</taxon>
        <taxon>Pentapetalae</taxon>
        <taxon>asterids</taxon>
        <taxon>lamiids</taxon>
        <taxon>Solanales</taxon>
        <taxon>Solanaceae</taxon>
        <taxon>Solanoideae</taxon>
        <taxon>Solaneae</taxon>
        <taxon>Solanum</taxon>
    </lineage>
</organism>
<gene>
    <name evidence="1" type="ORF">RDI58_002745</name>
</gene>
<accession>A0AAN8YRG8</accession>
<evidence type="ECO:0000313" key="2">
    <source>
        <dbReference type="Proteomes" id="UP001371456"/>
    </source>
</evidence>
<proteinExistence type="predicted"/>
<reference evidence="1 2" key="1">
    <citation type="submission" date="2024-02" db="EMBL/GenBank/DDBJ databases">
        <title>de novo genome assembly of Solanum bulbocastanum strain 11H21.</title>
        <authorList>
            <person name="Hosaka A.J."/>
        </authorList>
    </citation>
    <scope>NUCLEOTIDE SEQUENCE [LARGE SCALE GENOMIC DNA]</scope>
    <source>
        <tissue evidence="1">Young leaves</tissue>
    </source>
</reference>
<dbReference type="Proteomes" id="UP001371456">
    <property type="component" value="Unassembled WGS sequence"/>
</dbReference>
<dbReference type="EMBL" id="JBANQN010000001">
    <property type="protein sequence ID" value="KAK6804961.1"/>
    <property type="molecule type" value="Genomic_DNA"/>
</dbReference>
<name>A0AAN8YRG8_SOLBU</name>
<comment type="caution">
    <text evidence="1">The sequence shown here is derived from an EMBL/GenBank/DDBJ whole genome shotgun (WGS) entry which is preliminary data.</text>
</comment>
<keyword evidence="2" id="KW-1185">Reference proteome</keyword>
<protein>
    <submittedName>
        <fullName evidence="1">Uncharacterized protein</fullName>
    </submittedName>
</protein>